<comment type="catalytic activity">
    <reaction evidence="1">
        <text>ATP + protein L-histidine = ADP + protein N-phospho-L-histidine.</text>
        <dbReference type="EC" id="2.7.13.3"/>
    </reaction>
</comment>
<keyword evidence="10" id="KW-0418">Kinase</keyword>
<evidence type="ECO:0000256" key="7">
    <source>
        <dbReference type="ARBA" id="ARBA00022679"/>
    </source>
</evidence>
<feature type="domain" description="Histidine kinase" evidence="16">
    <location>
        <begin position="211"/>
        <end position="427"/>
    </location>
</feature>
<evidence type="ECO:0000256" key="10">
    <source>
        <dbReference type="ARBA" id="ARBA00022777"/>
    </source>
</evidence>
<evidence type="ECO:0000256" key="5">
    <source>
        <dbReference type="ARBA" id="ARBA00022475"/>
    </source>
</evidence>
<dbReference type="InterPro" id="IPR036890">
    <property type="entry name" value="HATPase_C_sf"/>
</dbReference>
<dbReference type="InterPro" id="IPR005467">
    <property type="entry name" value="His_kinase_dom"/>
</dbReference>
<keyword evidence="9" id="KW-0547">Nucleotide-binding</keyword>
<dbReference type="Pfam" id="PF11808">
    <property type="entry name" value="PhoR"/>
    <property type="match status" value="1"/>
</dbReference>
<keyword evidence="14 15" id="KW-0472">Membrane</keyword>
<evidence type="ECO:0000259" key="16">
    <source>
        <dbReference type="PROSITE" id="PS50109"/>
    </source>
</evidence>
<organism evidence="17">
    <name type="scientific">hydrothermal vent metagenome</name>
    <dbReference type="NCBI Taxonomy" id="652676"/>
    <lineage>
        <taxon>unclassified sequences</taxon>
        <taxon>metagenomes</taxon>
        <taxon>ecological metagenomes</taxon>
    </lineage>
</organism>
<dbReference type="EMBL" id="UOFN01000102">
    <property type="protein sequence ID" value="VAW78852.1"/>
    <property type="molecule type" value="Genomic_DNA"/>
</dbReference>
<sequence>MSRAWYNELWRLAGLLLTGVLAGVLFDRPLTGLLLALGIYLLWHLYNLNRLVRWLSESKSFQPPEASGIWDVAFEHIYRLQQRNQQRKRNLRRLLKRLHKMTSALPDATVELRPDSEEIEWWNTAAARYLGFEYPRDAGQRISNLIRHPAFLEYLQSDDYAEGIEIPSPVNEGQTLRIRIVHYAGDRRLLVARDMTHVQKLERMRQDFVANVSHELRSPLTVVSGYLEGLLDDDSLDGRVAVPLRSMQKQTQRMNRLVEDLMLLSRLESDEPGLGNSIVNVPELIVSVVDQARAFSGQAAHDIEYDLDDTLCLHGVENELYSAFSNLVLNAVRYTPVGGRIQVSWERDGESAVFSVTDTGPGIESHHIPRLTERFYRVDAGRSRAQGGTGLGLAIVKHVLLRHQGRLEISSEPGKGSCFSCRFSEAQLHRCDQTKTLQL</sequence>
<name>A0A3B0YU67_9ZZZZ</name>
<dbReference type="InterPro" id="IPR036097">
    <property type="entry name" value="HisK_dim/P_sf"/>
</dbReference>
<keyword evidence="8 15" id="KW-0812">Transmembrane</keyword>
<dbReference type="InterPro" id="IPR050351">
    <property type="entry name" value="BphY/WalK/GraS-like"/>
</dbReference>
<dbReference type="GO" id="GO:0016036">
    <property type="term" value="P:cellular response to phosphate starvation"/>
    <property type="evidence" value="ECO:0007669"/>
    <property type="project" value="TreeGrafter"/>
</dbReference>
<dbReference type="SMART" id="SM00388">
    <property type="entry name" value="HisKA"/>
    <property type="match status" value="1"/>
</dbReference>
<dbReference type="FunFam" id="1.10.287.130:FF:000001">
    <property type="entry name" value="Two-component sensor histidine kinase"/>
    <property type="match status" value="1"/>
</dbReference>
<evidence type="ECO:0000256" key="11">
    <source>
        <dbReference type="ARBA" id="ARBA00022840"/>
    </source>
</evidence>
<dbReference type="AlphaFoldDB" id="A0A3B0YU67"/>
<reference evidence="17" key="1">
    <citation type="submission" date="2018-06" db="EMBL/GenBank/DDBJ databases">
        <authorList>
            <person name="Zhirakovskaya E."/>
        </authorList>
    </citation>
    <scope>NUCLEOTIDE SEQUENCE</scope>
</reference>
<proteinExistence type="predicted"/>
<dbReference type="Gene3D" id="1.10.287.130">
    <property type="match status" value="1"/>
</dbReference>
<evidence type="ECO:0000256" key="13">
    <source>
        <dbReference type="ARBA" id="ARBA00023012"/>
    </source>
</evidence>
<dbReference type="EC" id="2.7.13.3" evidence="3"/>
<dbReference type="GO" id="GO:0005524">
    <property type="term" value="F:ATP binding"/>
    <property type="evidence" value="ECO:0007669"/>
    <property type="project" value="UniProtKB-KW"/>
</dbReference>
<dbReference type="SUPFAM" id="SSF47384">
    <property type="entry name" value="Homodimeric domain of signal transducing histidine kinase"/>
    <property type="match status" value="1"/>
</dbReference>
<dbReference type="Pfam" id="PF00512">
    <property type="entry name" value="HisKA"/>
    <property type="match status" value="1"/>
</dbReference>
<dbReference type="InterPro" id="IPR004358">
    <property type="entry name" value="Sig_transdc_His_kin-like_C"/>
</dbReference>
<dbReference type="InterPro" id="IPR003661">
    <property type="entry name" value="HisK_dim/P_dom"/>
</dbReference>
<keyword evidence="5" id="KW-1003">Cell membrane</keyword>
<protein>
    <recommendedName>
        <fullName evidence="3">histidine kinase</fullName>
        <ecNumber evidence="3">2.7.13.3</ecNumber>
    </recommendedName>
</protein>
<keyword evidence="7 17" id="KW-0808">Transferase</keyword>
<dbReference type="CDD" id="cd00082">
    <property type="entry name" value="HisKA"/>
    <property type="match status" value="1"/>
</dbReference>
<dbReference type="Gene3D" id="3.30.565.10">
    <property type="entry name" value="Histidine kinase-like ATPase, C-terminal domain"/>
    <property type="match status" value="1"/>
</dbReference>
<keyword evidence="6" id="KW-0597">Phosphoprotein</keyword>
<keyword evidence="13" id="KW-0902">Two-component regulatory system</keyword>
<evidence type="ECO:0000256" key="6">
    <source>
        <dbReference type="ARBA" id="ARBA00022553"/>
    </source>
</evidence>
<dbReference type="GO" id="GO:0000155">
    <property type="term" value="F:phosphorelay sensor kinase activity"/>
    <property type="evidence" value="ECO:0007669"/>
    <property type="project" value="InterPro"/>
</dbReference>
<dbReference type="InterPro" id="IPR003594">
    <property type="entry name" value="HATPase_dom"/>
</dbReference>
<evidence type="ECO:0000256" key="2">
    <source>
        <dbReference type="ARBA" id="ARBA00004236"/>
    </source>
</evidence>
<evidence type="ECO:0000256" key="15">
    <source>
        <dbReference type="SAM" id="Phobius"/>
    </source>
</evidence>
<gene>
    <name evidence="17" type="ORF">MNBD_GAMMA15-1324</name>
</gene>
<dbReference type="SUPFAM" id="SSF55874">
    <property type="entry name" value="ATPase domain of HSP90 chaperone/DNA topoisomerase II/histidine kinase"/>
    <property type="match status" value="1"/>
</dbReference>
<evidence type="ECO:0000256" key="12">
    <source>
        <dbReference type="ARBA" id="ARBA00022989"/>
    </source>
</evidence>
<comment type="subcellular location">
    <subcellularLocation>
        <location evidence="2">Cell membrane</location>
    </subcellularLocation>
</comment>
<keyword evidence="4" id="KW-0813">Transport</keyword>
<evidence type="ECO:0000256" key="1">
    <source>
        <dbReference type="ARBA" id="ARBA00000085"/>
    </source>
</evidence>
<dbReference type="FunFam" id="3.30.565.10:FF:000032">
    <property type="entry name" value="Phosphate regulon sensor histidine kinase PhoR"/>
    <property type="match status" value="1"/>
</dbReference>
<dbReference type="SMART" id="SM00387">
    <property type="entry name" value="HATPase_c"/>
    <property type="match status" value="1"/>
</dbReference>
<dbReference type="PRINTS" id="PR00344">
    <property type="entry name" value="BCTRLSENSOR"/>
</dbReference>
<dbReference type="PANTHER" id="PTHR45453:SF1">
    <property type="entry name" value="PHOSPHATE REGULON SENSOR PROTEIN PHOR"/>
    <property type="match status" value="1"/>
</dbReference>
<dbReference type="InterPro" id="IPR021766">
    <property type="entry name" value="PhoR_N"/>
</dbReference>
<dbReference type="SUPFAM" id="SSF55785">
    <property type="entry name" value="PYP-like sensor domain (PAS domain)"/>
    <property type="match status" value="1"/>
</dbReference>
<evidence type="ECO:0000313" key="17">
    <source>
        <dbReference type="EMBL" id="VAW78852.1"/>
    </source>
</evidence>
<accession>A0A3B0YU67</accession>
<evidence type="ECO:0000256" key="8">
    <source>
        <dbReference type="ARBA" id="ARBA00022692"/>
    </source>
</evidence>
<dbReference type="Pfam" id="PF02518">
    <property type="entry name" value="HATPase_c"/>
    <property type="match status" value="1"/>
</dbReference>
<evidence type="ECO:0000256" key="3">
    <source>
        <dbReference type="ARBA" id="ARBA00012438"/>
    </source>
</evidence>
<dbReference type="PROSITE" id="PS50109">
    <property type="entry name" value="HIS_KIN"/>
    <property type="match status" value="1"/>
</dbReference>
<dbReference type="GO" id="GO:0005886">
    <property type="term" value="C:plasma membrane"/>
    <property type="evidence" value="ECO:0007669"/>
    <property type="project" value="UniProtKB-SubCell"/>
</dbReference>
<dbReference type="Gene3D" id="3.30.450.20">
    <property type="entry name" value="PAS domain"/>
    <property type="match status" value="1"/>
</dbReference>
<keyword evidence="11" id="KW-0067">ATP-binding</keyword>
<keyword evidence="12 15" id="KW-1133">Transmembrane helix</keyword>
<evidence type="ECO:0000256" key="4">
    <source>
        <dbReference type="ARBA" id="ARBA00022448"/>
    </source>
</evidence>
<dbReference type="InterPro" id="IPR014310">
    <property type="entry name" value="Sig_transdc_His_kinase_PhoR"/>
</dbReference>
<dbReference type="NCBIfam" id="TIGR02966">
    <property type="entry name" value="phoR_proteo"/>
    <property type="match status" value="1"/>
</dbReference>
<evidence type="ECO:0000256" key="14">
    <source>
        <dbReference type="ARBA" id="ARBA00023136"/>
    </source>
</evidence>
<evidence type="ECO:0000256" key="9">
    <source>
        <dbReference type="ARBA" id="ARBA00022741"/>
    </source>
</evidence>
<dbReference type="PANTHER" id="PTHR45453">
    <property type="entry name" value="PHOSPHATE REGULON SENSOR PROTEIN PHOR"/>
    <property type="match status" value="1"/>
</dbReference>
<dbReference type="NCBIfam" id="NF008235">
    <property type="entry name" value="PRK11006.1"/>
    <property type="match status" value="1"/>
</dbReference>
<dbReference type="InterPro" id="IPR035965">
    <property type="entry name" value="PAS-like_dom_sf"/>
</dbReference>
<feature type="transmembrane region" description="Helical" evidence="15">
    <location>
        <begin position="9"/>
        <end position="26"/>
    </location>
</feature>
<dbReference type="GO" id="GO:0004721">
    <property type="term" value="F:phosphoprotein phosphatase activity"/>
    <property type="evidence" value="ECO:0007669"/>
    <property type="project" value="InterPro"/>
</dbReference>